<dbReference type="Proteomes" id="UP001152795">
    <property type="component" value="Unassembled WGS sequence"/>
</dbReference>
<dbReference type="AlphaFoldDB" id="A0A7D9IZQ3"/>
<keyword evidence="2" id="KW-1185">Reference proteome</keyword>
<evidence type="ECO:0000313" key="1">
    <source>
        <dbReference type="EMBL" id="CAB4017168.1"/>
    </source>
</evidence>
<name>A0A7D9IZQ3_PARCT</name>
<dbReference type="EMBL" id="CACRXK020009428">
    <property type="protein sequence ID" value="CAB4017168.1"/>
    <property type="molecule type" value="Genomic_DNA"/>
</dbReference>
<protein>
    <submittedName>
        <fullName evidence="1">Uncharacterized protein</fullName>
    </submittedName>
</protein>
<dbReference type="Gene3D" id="3.10.20.10">
    <property type="match status" value="1"/>
</dbReference>
<proteinExistence type="predicted"/>
<reference evidence="1" key="1">
    <citation type="submission" date="2020-04" db="EMBL/GenBank/DDBJ databases">
        <authorList>
            <person name="Alioto T."/>
            <person name="Alioto T."/>
            <person name="Gomez Garrido J."/>
        </authorList>
    </citation>
    <scope>NUCLEOTIDE SEQUENCE</scope>
    <source>
        <strain evidence="1">A484AB</strain>
    </source>
</reference>
<organism evidence="1 2">
    <name type="scientific">Paramuricea clavata</name>
    <name type="common">Red gorgonian</name>
    <name type="synonym">Violescent sea-whip</name>
    <dbReference type="NCBI Taxonomy" id="317549"/>
    <lineage>
        <taxon>Eukaryota</taxon>
        <taxon>Metazoa</taxon>
        <taxon>Cnidaria</taxon>
        <taxon>Anthozoa</taxon>
        <taxon>Octocorallia</taxon>
        <taxon>Malacalcyonacea</taxon>
        <taxon>Plexauridae</taxon>
        <taxon>Paramuricea</taxon>
    </lineage>
</organism>
<comment type="caution">
    <text evidence="1">The sequence shown here is derived from an EMBL/GenBank/DDBJ whole genome shotgun (WGS) entry which is preliminary data.</text>
</comment>
<evidence type="ECO:0000313" key="2">
    <source>
        <dbReference type="Proteomes" id="UP001152795"/>
    </source>
</evidence>
<gene>
    <name evidence="1" type="ORF">PACLA_8A043023</name>
</gene>
<accession>A0A7D9IZQ3</accession>
<sequence>MAEQTENIIKKIKVLLQNKNSKKIATAASLEELRKEARQLFGLDSDSFLIQKYDNDFGEFVDVDDYNNISSGDKMHVVEEVAQSKGEVNEPAKSQDSININSSLLRVA</sequence>